<dbReference type="Proteomes" id="UP000327044">
    <property type="component" value="Unassembled WGS sequence"/>
</dbReference>
<evidence type="ECO:0000256" key="1">
    <source>
        <dbReference type="ARBA" id="ARBA00022723"/>
    </source>
</evidence>
<protein>
    <recommendedName>
        <fullName evidence="4">FLYWCH-type domain-containing protein</fullName>
    </recommendedName>
</protein>
<reference evidence="5 6" key="1">
    <citation type="journal article" date="2018" name="Elife">
        <title>Firefly genomes illuminate parallel origins of bioluminescence in beetles.</title>
        <authorList>
            <person name="Fallon T.R."/>
            <person name="Lower S.E."/>
            <person name="Chang C.H."/>
            <person name="Bessho-Uehara M."/>
            <person name="Martin G.J."/>
            <person name="Bewick A.J."/>
            <person name="Behringer M."/>
            <person name="Debat H.J."/>
            <person name="Wong I."/>
            <person name="Day J.C."/>
            <person name="Suvorov A."/>
            <person name="Silva C.J."/>
            <person name="Stanger-Hall K.F."/>
            <person name="Hall D.W."/>
            <person name="Schmitz R.J."/>
            <person name="Nelson D.R."/>
            <person name="Lewis S.M."/>
            <person name="Shigenobu S."/>
            <person name="Bybee S.M."/>
            <person name="Larracuente A.M."/>
            <person name="Oba Y."/>
            <person name="Weng J.K."/>
        </authorList>
    </citation>
    <scope>NUCLEOTIDE SEQUENCE [LARGE SCALE GENOMIC DNA]</scope>
    <source>
        <strain evidence="5">1611_PpyrPB1</strain>
        <tissue evidence="5">Whole body</tissue>
    </source>
</reference>
<keyword evidence="2" id="KW-0863">Zinc-finger</keyword>
<dbReference type="Gene3D" id="2.20.25.240">
    <property type="match status" value="1"/>
</dbReference>
<dbReference type="GO" id="GO:0008270">
    <property type="term" value="F:zinc ion binding"/>
    <property type="evidence" value="ECO:0007669"/>
    <property type="project" value="UniProtKB-KW"/>
</dbReference>
<evidence type="ECO:0000313" key="6">
    <source>
        <dbReference type="Proteomes" id="UP000327044"/>
    </source>
</evidence>
<evidence type="ECO:0000256" key="3">
    <source>
        <dbReference type="ARBA" id="ARBA00022833"/>
    </source>
</evidence>
<proteinExistence type="predicted"/>
<name>A0A5N4AWH1_PHOPY</name>
<dbReference type="AlphaFoldDB" id="A0A5N4AWH1"/>
<keyword evidence="3" id="KW-0862">Zinc</keyword>
<dbReference type="InterPro" id="IPR007588">
    <property type="entry name" value="Znf_FLYWCH"/>
</dbReference>
<evidence type="ECO:0000256" key="2">
    <source>
        <dbReference type="ARBA" id="ARBA00022771"/>
    </source>
</evidence>
<evidence type="ECO:0000313" key="5">
    <source>
        <dbReference type="EMBL" id="KAB0801666.1"/>
    </source>
</evidence>
<comment type="caution">
    <text evidence="5">The sequence shown here is derived from an EMBL/GenBank/DDBJ whole genome shotgun (WGS) entry which is preliminary data.</text>
</comment>
<dbReference type="EMBL" id="VVIM01000002">
    <property type="protein sequence ID" value="KAB0801666.1"/>
    <property type="molecule type" value="Genomic_DNA"/>
</dbReference>
<sequence>MPRYIVDGFVFHVNIMKGKPPMMYLRCLEYKRLGCHARAIIPCDGNIQDIKVKKNHNHPPDYTAEEKIVFLRELKEVLMCNPMLSIKDVYQSLSETYPNASREIPFNLIRHKMNRWRRNVGLPGAQ</sequence>
<keyword evidence="1" id="KW-0479">Metal-binding</keyword>
<dbReference type="Pfam" id="PF04500">
    <property type="entry name" value="FLYWCH"/>
    <property type="match status" value="1"/>
</dbReference>
<evidence type="ECO:0000259" key="4">
    <source>
        <dbReference type="Pfam" id="PF04500"/>
    </source>
</evidence>
<accession>A0A5N4AWH1</accession>
<keyword evidence="6" id="KW-1185">Reference proteome</keyword>
<feature type="domain" description="FLYWCH-type" evidence="4">
    <location>
        <begin position="5"/>
        <end position="58"/>
    </location>
</feature>
<organism evidence="5 6">
    <name type="scientific">Photinus pyralis</name>
    <name type="common">Common eastern firefly</name>
    <name type="synonym">Lampyris pyralis</name>
    <dbReference type="NCBI Taxonomy" id="7054"/>
    <lineage>
        <taxon>Eukaryota</taxon>
        <taxon>Metazoa</taxon>
        <taxon>Ecdysozoa</taxon>
        <taxon>Arthropoda</taxon>
        <taxon>Hexapoda</taxon>
        <taxon>Insecta</taxon>
        <taxon>Pterygota</taxon>
        <taxon>Neoptera</taxon>
        <taxon>Endopterygota</taxon>
        <taxon>Coleoptera</taxon>
        <taxon>Polyphaga</taxon>
        <taxon>Elateriformia</taxon>
        <taxon>Elateroidea</taxon>
        <taxon>Lampyridae</taxon>
        <taxon>Lampyrinae</taxon>
        <taxon>Photinus</taxon>
    </lineage>
</organism>
<dbReference type="InParanoid" id="A0A5N4AWH1"/>
<gene>
    <name evidence="5" type="ORF">PPYR_03852</name>
</gene>